<evidence type="ECO:0000259" key="2">
    <source>
        <dbReference type="Pfam" id="PF04984"/>
    </source>
</evidence>
<keyword evidence="5" id="KW-1185">Reference proteome</keyword>
<proteinExistence type="inferred from homology"/>
<dbReference type="PIRSF" id="PIRSF007349">
    <property type="entry name" value="Tsp_L"/>
    <property type="match status" value="1"/>
</dbReference>
<dbReference type="RefSeq" id="WP_053937865.1">
    <property type="nucleotide sequence ID" value="NZ_LAQT01000008.1"/>
</dbReference>
<sequence length="498" mass="52710">MQFNTLPAGVAVPLFYAEMDNSQANAAAQSQRTLLIGQMLTAGSAAANTAMIVSNVSQAKSLFGQGSMLARMYDYYRRSDPYGEIWCIALADNAAGVVATGSIAVTGTATAAGTLNVYIAGQRVQVAVSAADTAAIVATNLAAAINAAVDLPVTAAAATGTVTLTARWKGSTGNDIKLQLNYRGLQGGETTPAGVTVAMTAMAAGATDPSLANAILAMGDDEYDWIVHPYTDSANLGLLQTELGDISGRWSAVRQIYGHAYSALRGTLSSLVTFGQSRNDQHQTVAGFEASVPNPVWEFAAAYAAANAVCLRADPARPTQTASMVDVLPAPGGQRFVWTDRSSLLGYGIATSTARSGVMLVERAVTTYQKNSFGQADASYLDSETLFTSMAVLRRLRARITQKFPRHKLADDGTRFATGQAIITPGIARGELVDEYMSMMLDGLVENYAAFAKALIVQRNSTNPNRLDVLLPPDYINQLRVFAVLNQFRLQYPANAAN</sequence>
<dbReference type="STRING" id="857265.WG78_11070"/>
<dbReference type="InterPro" id="IPR035089">
    <property type="entry name" value="Phage_sheath_subtilisin"/>
</dbReference>
<comment type="caution">
    <text evidence="4">The sequence shown here is derived from an EMBL/GenBank/DDBJ whole genome shotgun (WGS) entry which is preliminary data.</text>
</comment>
<feature type="domain" description="Tail sheath protein subtilisin-like" evidence="2">
    <location>
        <begin position="204"/>
        <end position="367"/>
    </location>
</feature>
<dbReference type="EMBL" id="LAQT01000008">
    <property type="protein sequence ID" value="KPC53027.1"/>
    <property type="molecule type" value="Genomic_DNA"/>
</dbReference>
<gene>
    <name evidence="4" type="ORF">WG78_11070</name>
</gene>
<dbReference type="Pfam" id="PF04984">
    <property type="entry name" value="Phage_sheath_1"/>
    <property type="match status" value="1"/>
</dbReference>
<dbReference type="Pfam" id="PF17482">
    <property type="entry name" value="Phage_sheath_1C"/>
    <property type="match status" value="1"/>
</dbReference>
<dbReference type="AlphaFoldDB" id="A0A0N0XIT2"/>
<organism evidence="4 5">
    <name type="scientific">Amantichitinum ursilacus</name>
    <dbReference type="NCBI Taxonomy" id="857265"/>
    <lineage>
        <taxon>Bacteria</taxon>
        <taxon>Pseudomonadati</taxon>
        <taxon>Pseudomonadota</taxon>
        <taxon>Betaproteobacteria</taxon>
        <taxon>Neisseriales</taxon>
        <taxon>Chitinibacteraceae</taxon>
        <taxon>Amantichitinum</taxon>
    </lineage>
</organism>
<evidence type="ECO:0000259" key="3">
    <source>
        <dbReference type="Pfam" id="PF17482"/>
    </source>
</evidence>
<dbReference type="PATRIC" id="fig|857265.3.peg.2273"/>
<dbReference type="OrthoDB" id="5442644at2"/>
<evidence type="ECO:0000256" key="1">
    <source>
        <dbReference type="ARBA" id="ARBA00008005"/>
    </source>
</evidence>
<dbReference type="InterPro" id="IPR020287">
    <property type="entry name" value="Tail_sheath_C"/>
</dbReference>
<dbReference type="InterPro" id="IPR007067">
    <property type="entry name" value="Tail_sheath"/>
</dbReference>
<reference evidence="4 5" key="1">
    <citation type="submission" date="2015-07" db="EMBL/GenBank/DDBJ databases">
        <title>Draft genome sequence of the Amantichitinum ursilacus IGB-41, a new chitin-degrading bacterium.</title>
        <authorList>
            <person name="Kirstahler P."/>
            <person name="Guenther M."/>
            <person name="Grumaz C."/>
            <person name="Rupp S."/>
            <person name="Zibek S."/>
            <person name="Sohn K."/>
        </authorList>
    </citation>
    <scope>NUCLEOTIDE SEQUENCE [LARGE SCALE GENOMIC DNA]</scope>
    <source>
        <strain evidence="4 5">IGB-41</strain>
    </source>
</reference>
<accession>A0A0N0XIT2</accession>
<feature type="domain" description="Tail sheath protein C-terminal" evidence="3">
    <location>
        <begin position="376"/>
        <end position="489"/>
    </location>
</feature>
<evidence type="ECO:0000313" key="5">
    <source>
        <dbReference type="Proteomes" id="UP000037939"/>
    </source>
</evidence>
<protein>
    <submittedName>
        <fullName evidence="4">Phage tail sheath protein</fullName>
    </submittedName>
</protein>
<name>A0A0N0XIT2_9NEIS</name>
<evidence type="ECO:0000313" key="4">
    <source>
        <dbReference type="EMBL" id="KPC53027.1"/>
    </source>
</evidence>
<comment type="similarity">
    <text evidence="1">Belongs to the myoviridae tail sheath protein family.</text>
</comment>
<dbReference type="Proteomes" id="UP000037939">
    <property type="component" value="Unassembled WGS sequence"/>
</dbReference>